<gene>
    <name evidence="3" type="ORF">SELMODRAFT_405769</name>
</gene>
<dbReference type="Proteomes" id="UP000001514">
    <property type="component" value="Unassembled WGS sequence"/>
</dbReference>
<keyword evidence="2" id="KW-0472">Membrane</keyword>
<protein>
    <submittedName>
        <fullName evidence="3">Uncharacterized protein</fullName>
    </submittedName>
</protein>
<dbReference type="KEGG" id="smo:SELMODRAFT_405769"/>
<name>D8QZN1_SELML</name>
<evidence type="ECO:0000256" key="2">
    <source>
        <dbReference type="SAM" id="Phobius"/>
    </source>
</evidence>
<proteinExistence type="predicted"/>
<feature type="region of interest" description="Disordered" evidence="1">
    <location>
        <begin position="38"/>
        <end position="59"/>
    </location>
</feature>
<keyword evidence="2" id="KW-1133">Transmembrane helix</keyword>
<accession>D8QZN1</accession>
<dbReference type="Gramene" id="EFJ34830">
    <property type="protein sequence ID" value="EFJ34830"/>
    <property type="gene ID" value="SELMODRAFT_405769"/>
</dbReference>
<evidence type="ECO:0000256" key="1">
    <source>
        <dbReference type="SAM" id="MobiDB-lite"/>
    </source>
</evidence>
<evidence type="ECO:0000313" key="3">
    <source>
        <dbReference type="EMBL" id="EFJ34830.1"/>
    </source>
</evidence>
<dbReference type="eggNOG" id="KOG0731">
    <property type="taxonomic scope" value="Eukaryota"/>
</dbReference>
<evidence type="ECO:0000313" key="4">
    <source>
        <dbReference type="Proteomes" id="UP000001514"/>
    </source>
</evidence>
<keyword evidence="2" id="KW-0812">Transmembrane</keyword>
<dbReference type="AlphaFoldDB" id="D8QZN1"/>
<reference evidence="3 4" key="1">
    <citation type="journal article" date="2011" name="Science">
        <title>The Selaginella genome identifies genetic changes associated with the evolution of vascular plants.</title>
        <authorList>
            <person name="Banks J.A."/>
            <person name="Nishiyama T."/>
            <person name="Hasebe M."/>
            <person name="Bowman J.L."/>
            <person name="Gribskov M."/>
            <person name="dePamphilis C."/>
            <person name="Albert V.A."/>
            <person name="Aono N."/>
            <person name="Aoyama T."/>
            <person name="Ambrose B.A."/>
            <person name="Ashton N.W."/>
            <person name="Axtell M.J."/>
            <person name="Barker E."/>
            <person name="Barker M.S."/>
            <person name="Bennetzen J.L."/>
            <person name="Bonawitz N.D."/>
            <person name="Chapple C."/>
            <person name="Cheng C."/>
            <person name="Correa L.G."/>
            <person name="Dacre M."/>
            <person name="DeBarry J."/>
            <person name="Dreyer I."/>
            <person name="Elias M."/>
            <person name="Engstrom E.M."/>
            <person name="Estelle M."/>
            <person name="Feng L."/>
            <person name="Finet C."/>
            <person name="Floyd S.K."/>
            <person name="Frommer W.B."/>
            <person name="Fujita T."/>
            <person name="Gramzow L."/>
            <person name="Gutensohn M."/>
            <person name="Harholt J."/>
            <person name="Hattori M."/>
            <person name="Heyl A."/>
            <person name="Hirai T."/>
            <person name="Hiwatashi Y."/>
            <person name="Ishikawa M."/>
            <person name="Iwata M."/>
            <person name="Karol K.G."/>
            <person name="Koehler B."/>
            <person name="Kolukisaoglu U."/>
            <person name="Kubo M."/>
            <person name="Kurata T."/>
            <person name="Lalonde S."/>
            <person name="Li K."/>
            <person name="Li Y."/>
            <person name="Litt A."/>
            <person name="Lyons E."/>
            <person name="Manning G."/>
            <person name="Maruyama T."/>
            <person name="Michael T.P."/>
            <person name="Mikami K."/>
            <person name="Miyazaki S."/>
            <person name="Morinaga S."/>
            <person name="Murata T."/>
            <person name="Mueller-Roeber B."/>
            <person name="Nelson D.R."/>
            <person name="Obara M."/>
            <person name="Oguri Y."/>
            <person name="Olmstead R.G."/>
            <person name="Onodera N."/>
            <person name="Petersen B.L."/>
            <person name="Pils B."/>
            <person name="Prigge M."/>
            <person name="Rensing S.A."/>
            <person name="Riano-Pachon D.M."/>
            <person name="Roberts A.W."/>
            <person name="Sato Y."/>
            <person name="Scheller H.V."/>
            <person name="Schulz B."/>
            <person name="Schulz C."/>
            <person name="Shakirov E.V."/>
            <person name="Shibagaki N."/>
            <person name="Shinohara N."/>
            <person name="Shippen D.E."/>
            <person name="Soerensen I."/>
            <person name="Sotooka R."/>
            <person name="Sugimoto N."/>
            <person name="Sugita M."/>
            <person name="Sumikawa N."/>
            <person name="Tanurdzic M."/>
            <person name="Theissen G."/>
            <person name="Ulvskov P."/>
            <person name="Wakazuki S."/>
            <person name="Weng J.K."/>
            <person name="Willats W.W."/>
            <person name="Wipf D."/>
            <person name="Wolf P.G."/>
            <person name="Yang L."/>
            <person name="Zimmer A.D."/>
            <person name="Zhu Q."/>
            <person name="Mitros T."/>
            <person name="Hellsten U."/>
            <person name="Loque D."/>
            <person name="Otillar R."/>
            <person name="Salamov A."/>
            <person name="Schmutz J."/>
            <person name="Shapiro H."/>
            <person name="Lindquist E."/>
            <person name="Lucas S."/>
            <person name="Rokhsar D."/>
            <person name="Grigoriev I.V."/>
        </authorList>
    </citation>
    <scope>NUCLEOTIDE SEQUENCE [LARGE SCALE GENOMIC DNA]</scope>
</reference>
<organism evidence="4">
    <name type="scientific">Selaginella moellendorffii</name>
    <name type="common">Spikemoss</name>
    <dbReference type="NCBI Taxonomy" id="88036"/>
    <lineage>
        <taxon>Eukaryota</taxon>
        <taxon>Viridiplantae</taxon>
        <taxon>Streptophyta</taxon>
        <taxon>Embryophyta</taxon>
        <taxon>Tracheophyta</taxon>
        <taxon>Lycopodiopsida</taxon>
        <taxon>Selaginellales</taxon>
        <taxon>Selaginellaceae</taxon>
        <taxon>Selaginella</taxon>
    </lineage>
</organism>
<keyword evidence="4" id="KW-1185">Reference proteome</keyword>
<sequence length="264" mass="29500">MAPLSRASPTFHLPAVACGTDFVDRSFGSDVQRINAGSRSRFRARPSAQLSSDDQSVPEQSWNQMLRAALSRDYGNFVQGLKADAGVDGEKIKEVVTARLKVWPRIVAWHQWERSKKLDAQHIGALVLYLLLVIGSFRGLYVAATTPRLSKREAKELTEAYLEATIPEPTLENVRKLEKLQWRENMPGGVRVRKHLLQPDGSYRHDPSFVGEHAWDDDSNEAAAAQELNKGAEAVVLLDSEEMAKDIAEKKEEPVIPPQCFWAA</sequence>
<feature type="transmembrane region" description="Helical" evidence="2">
    <location>
        <begin position="123"/>
        <end position="144"/>
    </location>
</feature>
<dbReference type="STRING" id="88036.D8QZN1"/>
<dbReference type="InParanoid" id="D8QZN1"/>
<dbReference type="HOGENOM" id="CLU_056649_0_0_1"/>
<dbReference type="EMBL" id="GL377569">
    <property type="protein sequence ID" value="EFJ34830.1"/>
    <property type="molecule type" value="Genomic_DNA"/>
</dbReference>
<feature type="compositionally biased region" description="Polar residues" evidence="1">
    <location>
        <begin position="48"/>
        <end position="59"/>
    </location>
</feature>